<evidence type="ECO:0000256" key="3">
    <source>
        <dbReference type="SAM" id="MobiDB-lite"/>
    </source>
</evidence>
<dbReference type="Proteomes" id="UP000010816">
    <property type="component" value="Chromosome"/>
</dbReference>
<dbReference type="EMBL" id="CP003051">
    <property type="protein sequence ID" value="AGA92003.1"/>
    <property type="molecule type" value="Genomic_DNA"/>
</dbReference>
<dbReference type="eggNOG" id="COG2853">
    <property type="taxonomic scope" value="Bacteria"/>
</dbReference>
<evidence type="ECO:0000313" key="4">
    <source>
        <dbReference type="EMBL" id="AGA92003.1"/>
    </source>
</evidence>
<proteinExistence type="inferred from homology"/>
<dbReference type="InterPro" id="IPR007428">
    <property type="entry name" value="MlaA"/>
</dbReference>
<reference evidence="4 5" key="1">
    <citation type="submission" date="2011-09" db="EMBL/GenBank/DDBJ databases">
        <title>Complete sequence of chromosome of Thioflavicoccus mobilis 8321.</title>
        <authorList>
            <consortium name="US DOE Joint Genome Institute"/>
            <person name="Lucas S."/>
            <person name="Han J."/>
            <person name="Lapidus A."/>
            <person name="Cheng J.-F."/>
            <person name="Goodwin L."/>
            <person name="Pitluck S."/>
            <person name="Peters L."/>
            <person name="Ovchinnikova G."/>
            <person name="Lu M."/>
            <person name="Detter J.C."/>
            <person name="Han C."/>
            <person name="Tapia R."/>
            <person name="Land M."/>
            <person name="Hauser L."/>
            <person name="Kyrpides N."/>
            <person name="Ivanova N."/>
            <person name="Pagani I."/>
            <person name="Vogl K."/>
            <person name="Liu Z."/>
            <person name="Imhoff J."/>
            <person name="Thiel V."/>
            <person name="Frigaard N.-U."/>
            <person name="Bryant D."/>
            <person name="Woyke T."/>
        </authorList>
    </citation>
    <scope>NUCLEOTIDE SEQUENCE [LARGE SCALE GENOMIC DNA]</scope>
    <source>
        <strain evidence="4 5">8321</strain>
    </source>
</reference>
<dbReference type="PATRIC" id="fig|765912.4.peg.3264"/>
<dbReference type="OrthoDB" id="9785326at2"/>
<dbReference type="RefSeq" id="WP_015282131.1">
    <property type="nucleotide sequence ID" value="NC_019940.1"/>
</dbReference>
<dbReference type="AlphaFoldDB" id="L0GZ33"/>
<protein>
    <submittedName>
        <fullName evidence="4">Surface lipoprotein</fullName>
    </submittedName>
</protein>
<organism evidence="4 5">
    <name type="scientific">Thioflavicoccus mobilis 8321</name>
    <dbReference type="NCBI Taxonomy" id="765912"/>
    <lineage>
        <taxon>Bacteria</taxon>
        <taxon>Pseudomonadati</taxon>
        <taxon>Pseudomonadota</taxon>
        <taxon>Gammaproteobacteria</taxon>
        <taxon>Chromatiales</taxon>
        <taxon>Chromatiaceae</taxon>
        <taxon>Thioflavicoccus</taxon>
    </lineage>
</organism>
<dbReference type="GO" id="GO:0120010">
    <property type="term" value="P:intermembrane phospholipid transfer"/>
    <property type="evidence" value="ECO:0007669"/>
    <property type="project" value="TreeGrafter"/>
</dbReference>
<dbReference type="PROSITE" id="PS51257">
    <property type="entry name" value="PROKAR_LIPOPROTEIN"/>
    <property type="match status" value="1"/>
</dbReference>
<evidence type="ECO:0000313" key="5">
    <source>
        <dbReference type="Proteomes" id="UP000010816"/>
    </source>
</evidence>
<feature type="compositionally biased region" description="Acidic residues" evidence="3">
    <location>
        <begin position="240"/>
        <end position="250"/>
    </location>
</feature>
<name>L0GZ33_9GAMM</name>
<dbReference type="KEGG" id="tmb:Thimo_3331"/>
<dbReference type="HOGENOM" id="CLU_059326_3_1_6"/>
<keyword evidence="4" id="KW-0449">Lipoprotein</keyword>
<dbReference type="STRING" id="765912.Thimo_3331"/>
<dbReference type="PANTHER" id="PTHR30035">
    <property type="entry name" value="LIPOPROTEIN VACJ-RELATED"/>
    <property type="match status" value="1"/>
</dbReference>
<evidence type="ECO:0000256" key="1">
    <source>
        <dbReference type="ARBA" id="ARBA00010634"/>
    </source>
</evidence>
<sequence>MRTGIPIGYCALAAVLLASGCASTPKELRDPRDPWEPFNRGVYKFNTDFDNAFMKPIAKGYQAVTPEPVDRGITNFFANLADVGSAVNNLLQFKLARAGSDVGRVVVNSTVGVLGFVDVASNMGIASYKEDFGQTLGYWGIGAGPYLMLPILGPSSVRDTVGLAGDVLADPLLYAPDDEVYWGGATLRAVDRRADLLTAEAIFEEAAIDRYTFLRDAYLQRRENQVSDGSLSEETAPDVWMDDEPDATDE</sequence>
<keyword evidence="5" id="KW-1185">Reference proteome</keyword>
<evidence type="ECO:0000256" key="2">
    <source>
        <dbReference type="ARBA" id="ARBA00022729"/>
    </source>
</evidence>
<dbReference type="PANTHER" id="PTHR30035:SF3">
    <property type="entry name" value="INTERMEMBRANE PHOSPHOLIPID TRANSPORT SYSTEM LIPOPROTEIN MLAA"/>
    <property type="match status" value="1"/>
</dbReference>
<keyword evidence="2" id="KW-0732">Signal</keyword>
<dbReference type="Pfam" id="PF04333">
    <property type="entry name" value="MlaA"/>
    <property type="match status" value="1"/>
</dbReference>
<comment type="similarity">
    <text evidence="1">Belongs to the MlaA family.</text>
</comment>
<accession>L0GZ33</accession>
<dbReference type="GO" id="GO:0016020">
    <property type="term" value="C:membrane"/>
    <property type="evidence" value="ECO:0007669"/>
    <property type="project" value="InterPro"/>
</dbReference>
<dbReference type="PRINTS" id="PR01805">
    <property type="entry name" value="VACJLIPOPROT"/>
</dbReference>
<feature type="region of interest" description="Disordered" evidence="3">
    <location>
        <begin position="225"/>
        <end position="250"/>
    </location>
</feature>
<gene>
    <name evidence="4" type="ORF">Thimo_3331</name>
</gene>